<feature type="transmembrane region" description="Helical" evidence="2">
    <location>
        <begin position="290"/>
        <end position="308"/>
    </location>
</feature>
<feature type="region of interest" description="Disordered" evidence="1">
    <location>
        <begin position="1"/>
        <end position="31"/>
    </location>
</feature>
<feature type="transmembrane region" description="Helical" evidence="2">
    <location>
        <begin position="416"/>
        <end position="443"/>
    </location>
</feature>
<evidence type="ECO:0000256" key="1">
    <source>
        <dbReference type="SAM" id="MobiDB-lite"/>
    </source>
</evidence>
<feature type="transmembrane region" description="Helical" evidence="2">
    <location>
        <begin position="334"/>
        <end position="360"/>
    </location>
</feature>
<reference evidence="3" key="1">
    <citation type="journal article" date="2019" name="Environ. Microbiol.">
        <title>Fungal ecological strategies reflected in gene transcription - a case study of two litter decomposers.</title>
        <authorList>
            <person name="Barbi F."/>
            <person name="Kohler A."/>
            <person name="Barry K."/>
            <person name="Baskaran P."/>
            <person name="Daum C."/>
            <person name="Fauchery L."/>
            <person name="Ihrmark K."/>
            <person name="Kuo A."/>
            <person name="LaButti K."/>
            <person name="Lipzen A."/>
            <person name="Morin E."/>
            <person name="Grigoriev I.V."/>
            <person name="Henrissat B."/>
            <person name="Lindahl B."/>
            <person name="Martin F."/>
        </authorList>
    </citation>
    <scope>NUCLEOTIDE SEQUENCE</scope>
    <source>
        <strain evidence="3">JB14</strain>
    </source>
</reference>
<feature type="transmembrane region" description="Helical" evidence="2">
    <location>
        <begin position="366"/>
        <end position="387"/>
    </location>
</feature>
<keyword evidence="2" id="KW-0472">Membrane</keyword>
<keyword evidence="2" id="KW-1133">Transmembrane helix</keyword>
<keyword evidence="4" id="KW-1185">Reference proteome</keyword>
<accession>A0A6A4I6J0</accession>
<gene>
    <name evidence="3" type="ORF">BT96DRAFT_812096</name>
</gene>
<proteinExistence type="predicted"/>
<sequence>MTAHLNVSGLPSSSSSVAWPQVKPPPSHSSTPRLNHLGWIEYALPDTTVYYSHPTLRVITDVDLRSITKLDAVTAYLEHRRLHDGSGTPPGFELWLRQNDSTGSGAAHGKSTKKKRALGKMKEFVPVRYWVDHRKRIVTSDPIWDAQGDGSGRRHQTGKVSEDSLDMEYRYWAFMEDHPAHVSLPHNARNDAVDVLTWSWTDRLLPSQRDALPPFTQAECQELNNLLRSFGEPTAESGIQSVLQTRVVSRILMRVVQWRQTNFRPHKPLPQDIGIRPSPTKQRQSTFQRTFLDIMVAVIFLGVPYLFLPRINSSSLYHLDEESGLFNSRSAAPVILLGGCTCLVAAIVLSASVTFLSLPGLDVSRIAGLVAALLATFSMVSTLVAFFRYKSDMDCVASWVGDRVGGEGMMLHSKRVVVLSLPLALLVYSIISFVVGIVLYSFFGVSETPTNVLQRHFEEYTRWTVVGVLGGLTGILFTSLLLLRR</sequence>
<evidence type="ECO:0000256" key="2">
    <source>
        <dbReference type="SAM" id="Phobius"/>
    </source>
</evidence>
<dbReference type="EMBL" id="ML769408">
    <property type="protein sequence ID" value="KAE9405550.1"/>
    <property type="molecule type" value="Genomic_DNA"/>
</dbReference>
<keyword evidence="2" id="KW-0812">Transmembrane</keyword>
<evidence type="ECO:0000313" key="3">
    <source>
        <dbReference type="EMBL" id="KAE9405550.1"/>
    </source>
</evidence>
<dbReference type="OrthoDB" id="3245306at2759"/>
<dbReference type="Proteomes" id="UP000799118">
    <property type="component" value="Unassembled WGS sequence"/>
</dbReference>
<organism evidence="3 4">
    <name type="scientific">Gymnopus androsaceus JB14</name>
    <dbReference type="NCBI Taxonomy" id="1447944"/>
    <lineage>
        <taxon>Eukaryota</taxon>
        <taxon>Fungi</taxon>
        <taxon>Dikarya</taxon>
        <taxon>Basidiomycota</taxon>
        <taxon>Agaricomycotina</taxon>
        <taxon>Agaricomycetes</taxon>
        <taxon>Agaricomycetidae</taxon>
        <taxon>Agaricales</taxon>
        <taxon>Marasmiineae</taxon>
        <taxon>Omphalotaceae</taxon>
        <taxon>Gymnopus</taxon>
    </lineage>
</organism>
<feature type="transmembrane region" description="Helical" evidence="2">
    <location>
        <begin position="463"/>
        <end position="483"/>
    </location>
</feature>
<protein>
    <submittedName>
        <fullName evidence="3">Uncharacterized protein</fullName>
    </submittedName>
</protein>
<name>A0A6A4I6J0_9AGAR</name>
<dbReference type="AlphaFoldDB" id="A0A6A4I6J0"/>
<feature type="region of interest" description="Disordered" evidence="1">
    <location>
        <begin position="97"/>
        <end position="117"/>
    </location>
</feature>
<evidence type="ECO:0000313" key="4">
    <source>
        <dbReference type="Proteomes" id="UP000799118"/>
    </source>
</evidence>